<organism evidence="2 3">
    <name type="scientific">Actinokineospora auranticolor</name>
    <dbReference type="NCBI Taxonomy" id="155976"/>
    <lineage>
        <taxon>Bacteria</taxon>
        <taxon>Bacillati</taxon>
        <taxon>Actinomycetota</taxon>
        <taxon>Actinomycetes</taxon>
        <taxon>Pseudonocardiales</taxon>
        <taxon>Pseudonocardiaceae</taxon>
        <taxon>Actinokineospora</taxon>
    </lineage>
</organism>
<evidence type="ECO:0000313" key="2">
    <source>
        <dbReference type="EMBL" id="PPK65455.1"/>
    </source>
</evidence>
<dbReference type="RefSeq" id="WP_104481214.1">
    <property type="nucleotide sequence ID" value="NZ_CP154825.1"/>
</dbReference>
<dbReference type="InterPro" id="IPR041698">
    <property type="entry name" value="Methyltransf_25"/>
</dbReference>
<accession>A0A2S6GJR9</accession>
<feature type="domain" description="Methyltransferase" evidence="1">
    <location>
        <begin position="49"/>
        <end position="142"/>
    </location>
</feature>
<gene>
    <name evidence="2" type="ORF">CLV40_114107</name>
</gene>
<dbReference type="GO" id="GO:0008757">
    <property type="term" value="F:S-adenosylmethionine-dependent methyltransferase activity"/>
    <property type="evidence" value="ECO:0007669"/>
    <property type="project" value="InterPro"/>
</dbReference>
<dbReference type="AlphaFoldDB" id="A0A2S6GJR9"/>
<dbReference type="EMBL" id="PTIX01000014">
    <property type="protein sequence ID" value="PPK65455.1"/>
    <property type="molecule type" value="Genomic_DNA"/>
</dbReference>
<evidence type="ECO:0000259" key="1">
    <source>
        <dbReference type="Pfam" id="PF13649"/>
    </source>
</evidence>
<keyword evidence="3" id="KW-1185">Reference proteome</keyword>
<dbReference type="Gene3D" id="3.40.50.150">
    <property type="entry name" value="Vaccinia Virus protein VP39"/>
    <property type="match status" value="1"/>
</dbReference>
<dbReference type="InterPro" id="IPR029063">
    <property type="entry name" value="SAM-dependent_MTases_sf"/>
</dbReference>
<protein>
    <submittedName>
        <fullName evidence="2">Methyltransferase family protein</fullName>
    </submittedName>
</protein>
<keyword evidence="2" id="KW-0808">Transferase</keyword>
<dbReference type="PANTHER" id="PTHR43591">
    <property type="entry name" value="METHYLTRANSFERASE"/>
    <property type="match status" value="1"/>
</dbReference>
<dbReference type="Pfam" id="PF13649">
    <property type="entry name" value="Methyltransf_25"/>
    <property type="match status" value="1"/>
</dbReference>
<dbReference type="OrthoDB" id="9777638at2"/>
<name>A0A2S6GJR9_9PSEU</name>
<sequence>MADVVNTGQAEAWNGYEGRHWADNADRFDDVNGGFNAHLLDAVRPGDRVLDIGCGTGQVTRQAAARSGTGAVLGVDLSAPMLGTAERLAAGLSTVDFLRADAQVHPFAPGSFDVAVSRFGVMFFADPVAAFVNVGRALGPGGRLRFLCLSGFAGTDLGSVFDAMAPHIPNPTGADGTGPTSFADPDRARDVLTRAGFRDFACAKVEADQVWGRDVPDAAAFMADWGPVRHHLGQVAPEAAERAKAALVEALGRFAVGGAVRLKGEAWLVSAGI</sequence>
<keyword evidence="2" id="KW-0489">Methyltransferase</keyword>
<dbReference type="SUPFAM" id="SSF53335">
    <property type="entry name" value="S-adenosyl-L-methionine-dependent methyltransferases"/>
    <property type="match status" value="1"/>
</dbReference>
<evidence type="ECO:0000313" key="3">
    <source>
        <dbReference type="Proteomes" id="UP000239203"/>
    </source>
</evidence>
<reference evidence="2 3" key="1">
    <citation type="submission" date="2018-02" db="EMBL/GenBank/DDBJ databases">
        <title>Genomic Encyclopedia of Archaeal and Bacterial Type Strains, Phase II (KMG-II): from individual species to whole genera.</title>
        <authorList>
            <person name="Goeker M."/>
        </authorList>
    </citation>
    <scope>NUCLEOTIDE SEQUENCE [LARGE SCALE GENOMIC DNA]</scope>
    <source>
        <strain evidence="2 3">YU 961-1</strain>
    </source>
</reference>
<dbReference type="CDD" id="cd02440">
    <property type="entry name" value="AdoMet_MTases"/>
    <property type="match status" value="1"/>
</dbReference>
<comment type="caution">
    <text evidence="2">The sequence shown here is derived from an EMBL/GenBank/DDBJ whole genome shotgun (WGS) entry which is preliminary data.</text>
</comment>
<proteinExistence type="predicted"/>
<dbReference type="GO" id="GO:0032259">
    <property type="term" value="P:methylation"/>
    <property type="evidence" value="ECO:0007669"/>
    <property type="project" value="UniProtKB-KW"/>
</dbReference>
<dbReference type="Proteomes" id="UP000239203">
    <property type="component" value="Unassembled WGS sequence"/>
</dbReference>